<evidence type="ECO:0000313" key="2">
    <source>
        <dbReference type="Proteomes" id="UP000076532"/>
    </source>
</evidence>
<sequence>MAQPTTILITAGPYQFLAAFESAAPKTVALFRTLLPYRQKLIHVRWSGEGLWIPLGETDFGLGPSQRLSYENHTAHPSAGQILLYPGGISETEFLLCYGGVAFASKMGPLAANHFLTVTEGGENLRPLGERTLWQGAQDVLFEVADEEKIEKFRAGSPLPKA</sequence>
<name>A0A166WW75_9AGAM</name>
<keyword evidence="2" id="KW-1185">Reference proteome</keyword>
<protein>
    <submittedName>
        <fullName evidence="1">Uncharacterized protein</fullName>
    </submittedName>
</protein>
<evidence type="ECO:0000313" key="1">
    <source>
        <dbReference type="EMBL" id="KZP34172.1"/>
    </source>
</evidence>
<dbReference type="AlphaFoldDB" id="A0A166WW75"/>
<dbReference type="Proteomes" id="UP000076532">
    <property type="component" value="Unassembled WGS sequence"/>
</dbReference>
<dbReference type="Pfam" id="PF12903">
    <property type="entry name" value="DUF3830"/>
    <property type="match status" value="1"/>
</dbReference>
<dbReference type="OrthoDB" id="4627814at2759"/>
<organism evidence="1 2">
    <name type="scientific">Athelia psychrophila</name>
    <dbReference type="NCBI Taxonomy" id="1759441"/>
    <lineage>
        <taxon>Eukaryota</taxon>
        <taxon>Fungi</taxon>
        <taxon>Dikarya</taxon>
        <taxon>Basidiomycota</taxon>
        <taxon>Agaricomycotina</taxon>
        <taxon>Agaricomycetes</taxon>
        <taxon>Agaricomycetidae</taxon>
        <taxon>Atheliales</taxon>
        <taxon>Atheliaceae</taxon>
        <taxon>Athelia</taxon>
    </lineage>
</organism>
<proteinExistence type="predicted"/>
<dbReference type="InterPro" id="IPR024532">
    <property type="entry name" value="DUF3830"/>
</dbReference>
<dbReference type="Gene3D" id="2.40.100.20">
    <property type="match status" value="1"/>
</dbReference>
<dbReference type="EMBL" id="KV417480">
    <property type="protein sequence ID" value="KZP34172.1"/>
    <property type="molecule type" value="Genomic_DNA"/>
</dbReference>
<reference evidence="1 2" key="1">
    <citation type="journal article" date="2016" name="Mol. Biol. Evol.">
        <title>Comparative Genomics of Early-Diverging Mushroom-Forming Fungi Provides Insights into the Origins of Lignocellulose Decay Capabilities.</title>
        <authorList>
            <person name="Nagy L.G."/>
            <person name="Riley R."/>
            <person name="Tritt A."/>
            <person name="Adam C."/>
            <person name="Daum C."/>
            <person name="Floudas D."/>
            <person name="Sun H."/>
            <person name="Yadav J.S."/>
            <person name="Pangilinan J."/>
            <person name="Larsson K.H."/>
            <person name="Matsuura K."/>
            <person name="Barry K."/>
            <person name="Labutti K."/>
            <person name="Kuo R."/>
            <person name="Ohm R.A."/>
            <person name="Bhattacharya S.S."/>
            <person name="Shirouzu T."/>
            <person name="Yoshinaga Y."/>
            <person name="Martin F.M."/>
            <person name="Grigoriev I.V."/>
            <person name="Hibbett D.S."/>
        </authorList>
    </citation>
    <scope>NUCLEOTIDE SEQUENCE [LARGE SCALE GENOMIC DNA]</scope>
    <source>
        <strain evidence="1 2">CBS 109695</strain>
    </source>
</reference>
<gene>
    <name evidence="1" type="ORF">FIBSPDRAFT_942332</name>
</gene>
<accession>A0A166WW75</accession>